<accession>A0ACC1SC08</accession>
<name>A0ACC1SC08_9HYPO</name>
<evidence type="ECO:0000313" key="1">
    <source>
        <dbReference type="EMBL" id="KAJ3536492.1"/>
    </source>
</evidence>
<comment type="caution">
    <text evidence="1">The sequence shown here is derived from an EMBL/GenBank/DDBJ whole genome shotgun (WGS) entry which is preliminary data.</text>
</comment>
<gene>
    <name evidence="1" type="ORF">NM208_g6689</name>
</gene>
<sequence length="295" mass="32120">MLNVIEDDLASTQSRELIAFHLAGMSESVPPGAIFLGLTDLQRPEVTVWSAWEDTGIASIGALKILPDGTGEIKSMRTHPDFVGRGAGALILKTIIEAATAQGLRRLSLETGSGSAFEAALAFYEKYGFKKGAAYSTYQQTEFNHFLHLDLTFSDTNENIYEYEVQREKAETYAQRTTDIKVIELAEKNSIRAYIAMPPFIPFMIKTALENGRAQYLAPGTSPIGHVHVEDLAALFEAVLAKSLTDASLPAGRKGYFFANTGSHTCLDFTRYLVLASKRREAASSSASQAVVPAV</sequence>
<organism evidence="1 2">
    <name type="scientific">Fusarium decemcellulare</name>
    <dbReference type="NCBI Taxonomy" id="57161"/>
    <lineage>
        <taxon>Eukaryota</taxon>
        <taxon>Fungi</taxon>
        <taxon>Dikarya</taxon>
        <taxon>Ascomycota</taxon>
        <taxon>Pezizomycotina</taxon>
        <taxon>Sordariomycetes</taxon>
        <taxon>Hypocreomycetidae</taxon>
        <taxon>Hypocreales</taxon>
        <taxon>Nectriaceae</taxon>
        <taxon>Fusarium</taxon>
        <taxon>Fusarium decemcellulare species complex</taxon>
    </lineage>
</organism>
<evidence type="ECO:0000313" key="2">
    <source>
        <dbReference type="Proteomes" id="UP001148629"/>
    </source>
</evidence>
<keyword evidence="2" id="KW-1185">Reference proteome</keyword>
<proteinExistence type="predicted"/>
<reference evidence="1" key="1">
    <citation type="submission" date="2022-08" db="EMBL/GenBank/DDBJ databases">
        <title>Genome Sequence of Fusarium decemcellulare.</title>
        <authorList>
            <person name="Buettner E."/>
        </authorList>
    </citation>
    <scope>NUCLEOTIDE SEQUENCE</scope>
    <source>
        <strain evidence="1">Babe19</strain>
    </source>
</reference>
<dbReference type="EMBL" id="JANRMS010000638">
    <property type="protein sequence ID" value="KAJ3536492.1"/>
    <property type="molecule type" value="Genomic_DNA"/>
</dbReference>
<protein>
    <submittedName>
        <fullName evidence="1">Uncharacterized protein</fullName>
    </submittedName>
</protein>
<dbReference type="Proteomes" id="UP001148629">
    <property type="component" value="Unassembled WGS sequence"/>
</dbReference>